<feature type="signal peptide" evidence="1">
    <location>
        <begin position="1"/>
        <end position="22"/>
    </location>
</feature>
<comment type="caution">
    <text evidence="2">The sequence shown here is derived from an EMBL/GenBank/DDBJ whole genome shotgun (WGS) entry which is preliminary data.</text>
</comment>
<gene>
    <name evidence="2" type="ORF">QQF64_011297</name>
</gene>
<dbReference type="EMBL" id="JAYMGO010000017">
    <property type="protein sequence ID" value="KAL1258053.1"/>
    <property type="molecule type" value="Genomic_DNA"/>
</dbReference>
<protein>
    <submittedName>
        <fullName evidence="2">Uncharacterized protein</fullName>
    </submittedName>
</protein>
<reference evidence="2 3" key="1">
    <citation type="submission" date="2023-09" db="EMBL/GenBank/DDBJ databases">
        <authorList>
            <person name="Wang M."/>
        </authorList>
    </citation>
    <scope>NUCLEOTIDE SEQUENCE [LARGE SCALE GENOMIC DNA]</scope>
    <source>
        <strain evidence="2">GT-2023</strain>
        <tissue evidence="2">Liver</tissue>
    </source>
</reference>
<dbReference type="Proteomes" id="UP001558613">
    <property type="component" value="Unassembled WGS sequence"/>
</dbReference>
<evidence type="ECO:0000313" key="3">
    <source>
        <dbReference type="Proteomes" id="UP001558613"/>
    </source>
</evidence>
<sequence length="80" mass="8941">MIRHLINSAILLLLLTGFSVNSTVIQTPTDLLSENNAESMTMQSITVLQENTVMWVSCTSAQKRYHKPLYITAQCHSSLC</sequence>
<name>A0ABR3LYU6_9TELE</name>
<evidence type="ECO:0000313" key="2">
    <source>
        <dbReference type="EMBL" id="KAL1258053.1"/>
    </source>
</evidence>
<feature type="chain" id="PRO_5045557319" evidence="1">
    <location>
        <begin position="23"/>
        <end position="80"/>
    </location>
</feature>
<accession>A0ABR3LYU6</accession>
<keyword evidence="3" id="KW-1185">Reference proteome</keyword>
<proteinExistence type="predicted"/>
<evidence type="ECO:0000256" key="1">
    <source>
        <dbReference type="SAM" id="SignalP"/>
    </source>
</evidence>
<organism evidence="2 3">
    <name type="scientific">Cirrhinus molitorella</name>
    <name type="common">mud carp</name>
    <dbReference type="NCBI Taxonomy" id="172907"/>
    <lineage>
        <taxon>Eukaryota</taxon>
        <taxon>Metazoa</taxon>
        <taxon>Chordata</taxon>
        <taxon>Craniata</taxon>
        <taxon>Vertebrata</taxon>
        <taxon>Euteleostomi</taxon>
        <taxon>Actinopterygii</taxon>
        <taxon>Neopterygii</taxon>
        <taxon>Teleostei</taxon>
        <taxon>Ostariophysi</taxon>
        <taxon>Cypriniformes</taxon>
        <taxon>Cyprinidae</taxon>
        <taxon>Labeoninae</taxon>
        <taxon>Labeonini</taxon>
        <taxon>Cirrhinus</taxon>
    </lineage>
</organism>
<keyword evidence="1" id="KW-0732">Signal</keyword>